<name>Q39TG7_GEOMG</name>
<dbReference type="GO" id="GO:0009089">
    <property type="term" value="P:lysine biosynthetic process via diaminopimelate"/>
    <property type="evidence" value="ECO:0007669"/>
    <property type="project" value="InterPro"/>
</dbReference>
<dbReference type="SUPFAM" id="SSF51735">
    <property type="entry name" value="NAD(P)-binding Rossmann-fold domains"/>
    <property type="match status" value="1"/>
</dbReference>
<evidence type="ECO:0000256" key="1">
    <source>
        <dbReference type="ARBA" id="ARBA00022857"/>
    </source>
</evidence>
<feature type="domain" description="Dihydrodipicolinate reductase N-terminal" evidence="3">
    <location>
        <begin position="11"/>
        <end position="77"/>
    </location>
</feature>
<dbReference type="HOGENOM" id="CLU_050509_0_0_7"/>
<dbReference type="STRING" id="269799.Gmet_2230"/>
<gene>
    <name evidence="4" type="ordered locus">Gmet_2230</name>
</gene>
<dbReference type="KEGG" id="gme:Gmet_2230"/>
<keyword evidence="1" id="KW-0521">NADP</keyword>
<protein>
    <recommendedName>
        <fullName evidence="3">Dihydrodipicolinate reductase N-terminal domain-containing protein</fullName>
    </recommendedName>
</protein>
<dbReference type="GO" id="GO:0008839">
    <property type="term" value="F:4-hydroxy-tetrahydrodipicolinate reductase"/>
    <property type="evidence" value="ECO:0007669"/>
    <property type="project" value="InterPro"/>
</dbReference>
<evidence type="ECO:0000259" key="3">
    <source>
        <dbReference type="Pfam" id="PF01113"/>
    </source>
</evidence>
<dbReference type="Proteomes" id="UP000007073">
    <property type="component" value="Chromosome"/>
</dbReference>
<dbReference type="PROSITE" id="PS51257">
    <property type="entry name" value="PROKAR_LIPOPROTEIN"/>
    <property type="match status" value="1"/>
</dbReference>
<reference evidence="4 5" key="2">
    <citation type="journal article" date="2009" name="BMC Microbiol.">
        <title>The genome sequence of Geobacter metallireducens: features of metabolism, physiology and regulation common and dissimilar to Geobacter sulfurreducens.</title>
        <authorList>
            <person name="Aklujkar M."/>
            <person name="Krushkal J."/>
            <person name="DiBartolo G."/>
            <person name="Lapidus A."/>
            <person name="Land M.L."/>
            <person name="Lovley D.R."/>
        </authorList>
    </citation>
    <scope>NUCLEOTIDE SEQUENCE [LARGE SCALE GENOMIC DNA]</scope>
    <source>
        <strain evidence="5">ATCC 53774 / DSM 7210 / GS-15</strain>
    </source>
</reference>
<proteinExistence type="predicted"/>
<accession>Q39TG7</accession>
<dbReference type="Gene3D" id="3.40.50.720">
    <property type="entry name" value="NAD(P)-binding Rossmann-like Domain"/>
    <property type="match status" value="1"/>
</dbReference>
<evidence type="ECO:0000313" key="4">
    <source>
        <dbReference type="EMBL" id="ABB32457.1"/>
    </source>
</evidence>
<evidence type="ECO:0000313" key="5">
    <source>
        <dbReference type="Proteomes" id="UP000007073"/>
    </source>
</evidence>
<dbReference type="CDD" id="cd24146">
    <property type="entry name" value="nat-AmDH_N_like"/>
    <property type="match status" value="1"/>
</dbReference>
<keyword evidence="5" id="KW-1185">Reference proteome</keyword>
<dbReference type="eggNOG" id="COG3804">
    <property type="taxonomic scope" value="Bacteria"/>
</dbReference>
<organism evidence="4 5">
    <name type="scientific">Geobacter metallireducens (strain ATCC 53774 / DSM 7210 / GS-15)</name>
    <dbReference type="NCBI Taxonomy" id="269799"/>
    <lineage>
        <taxon>Bacteria</taxon>
        <taxon>Pseudomonadati</taxon>
        <taxon>Thermodesulfobacteriota</taxon>
        <taxon>Desulfuromonadia</taxon>
        <taxon>Geobacterales</taxon>
        <taxon>Geobacteraceae</taxon>
        <taxon>Geobacter</taxon>
    </lineage>
</organism>
<dbReference type="AlphaFoldDB" id="Q39TG7"/>
<dbReference type="EMBL" id="CP000148">
    <property type="protein sequence ID" value="ABB32457.1"/>
    <property type="molecule type" value="Genomic_DNA"/>
</dbReference>
<dbReference type="InterPro" id="IPR000846">
    <property type="entry name" value="DapB_N"/>
</dbReference>
<keyword evidence="2" id="KW-0560">Oxidoreductase</keyword>
<sequence>MRRETPYKVIVWAPGYLGTACIREILKRPEFELVGVLAYSESKNGKDVGELLGIDPIGVTMTTDQEKIFNMKADCVLHAGTNIMDDTPRNQEVVRLLESGKNVIAAPSYHFPQIHGPEFVAMLTNACQKGGVSLHGTGINPGFFAERLAVTLTGMVNEIDYIRCQEYFDLKNVEAVRMLKACTFGMTLEKAQSIIGRIEKGSENYYHSTVAHACHILGHDVERIAVKSTFTPAREDMHLKASGVTIKKGEVACWEHTWTGYVDGKPFFFLDEIFYLGQEYCPVETKGDHYRIIIEGKPVSVNMKMDLMASVEKDLHYREGDNTTPGYYATAMPMIQTIPVVCEAAPGIVYPTTFAHYARDYRNLVAG</sequence>
<reference evidence="4 5" key="1">
    <citation type="submission" date="2005-10" db="EMBL/GenBank/DDBJ databases">
        <title>Complete sequence of Geobacter metallireducens GS-15.</title>
        <authorList>
            <consortium name="US DOE Joint Genome Institute"/>
            <person name="Copeland A."/>
            <person name="Lucas S."/>
            <person name="Lapidus A."/>
            <person name="Barry K."/>
            <person name="Detter J.C."/>
            <person name="Glavina T."/>
            <person name="Hammon N."/>
            <person name="Israni S."/>
            <person name="Pitluck S."/>
            <person name="Di Bartolo G."/>
            <person name="Chain P."/>
            <person name="Schmutz J."/>
            <person name="Larimer F."/>
            <person name="Land M."/>
            <person name="Kyrpides N."/>
            <person name="Ivanova N."/>
            <person name="Richardson P."/>
        </authorList>
    </citation>
    <scope>NUCLEOTIDE SEQUENCE [LARGE SCALE GENOMIC DNA]</scope>
    <source>
        <strain evidence="5">ATCC 53774 / DSM 7210 / GS-15</strain>
    </source>
</reference>
<dbReference type="InterPro" id="IPR036291">
    <property type="entry name" value="NAD(P)-bd_dom_sf"/>
</dbReference>
<dbReference type="RefSeq" id="WP_011365985.1">
    <property type="nucleotide sequence ID" value="NC_007517.1"/>
</dbReference>
<dbReference type="Pfam" id="PF01113">
    <property type="entry name" value="DapB_N"/>
    <property type="match status" value="1"/>
</dbReference>
<evidence type="ECO:0000256" key="2">
    <source>
        <dbReference type="ARBA" id="ARBA00023002"/>
    </source>
</evidence>